<evidence type="ECO:0000313" key="2">
    <source>
        <dbReference type="EMBL" id="SIS66745.1"/>
    </source>
</evidence>
<name>A0A1N7KYT3_9FLAO</name>
<evidence type="ECO:0000313" key="3">
    <source>
        <dbReference type="Proteomes" id="UP000185839"/>
    </source>
</evidence>
<protein>
    <submittedName>
        <fullName evidence="2">Uncharacterized protein</fullName>
    </submittedName>
</protein>
<keyword evidence="1" id="KW-0812">Transmembrane</keyword>
<dbReference type="AlphaFoldDB" id="A0A1N7KYT3"/>
<dbReference type="Proteomes" id="UP000185839">
    <property type="component" value="Unassembled WGS sequence"/>
</dbReference>
<feature type="transmembrane region" description="Helical" evidence="1">
    <location>
        <begin position="21"/>
        <end position="43"/>
    </location>
</feature>
<accession>A0A1N7KYT3</accession>
<keyword evidence="1" id="KW-0472">Membrane</keyword>
<proteinExistence type="predicted"/>
<keyword evidence="1" id="KW-1133">Transmembrane helix</keyword>
<keyword evidence="3" id="KW-1185">Reference proteome</keyword>
<reference evidence="3" key="1">
    <citation type="submission" date="2017-01" db="EMBL/GenBank/DDBJ databases">
        <authorList>
            <person name="Varghese N."/>
            <person name="Submissions S."/>
        </authorList>
    </citation>
    <scope>NUCLEOTIDE SEQUENCE [LARGE SCALE GENOMIC DNA]</scope>
    <source>
        <strain evidence="3">DSM 23145</strain>
    </source>
</reference>
<organism evidence="2 3">
    <name type="scientific">Kaistella chaponensis</name>
    <dbReference type="NCBI Taxonomy" id="713588"/>
    <lineage>
        <taxon>Bacteria</taxon>
        <taxon>Pseudomonadati</taxon>
        <taxon>Bacteroidota</taxon>
        <taxon>Flavobacteriia</taxon>
        <taxon>Flavobacteriales</taxon>
        <taxon>Weeksellaceae</taxon>
        <taxon>Chryseobacterium group</taxon>
        <taxon>Kaistella</taxon>
    </lineage>
</organism>
<dbReference type="OrthoDB" id="980645at2"/>
<dbReference type="EMBL" id="FTOI01000004">
    <property type="protein sequence ID" value="SIS66745.1"/>
    <property type="molecule type" value="Genomic_DNA"/>
</dbReference>
<dbReference type="RefSeq" id="WP_076386140.1">
    <property type="nucleotide sequence ID" value="NZ_DAOOBN010000024.1"/>
</dbReference>
<gene>
    <name evidence="2" type="ORF">SAMN05421789_10474</name>
</gene>
<evidence type="ECO:0000256" key="1">
    <source>
        <dbReference type="SAM" id="Phobius"/>
    </source>
</evidence>
<sequence length="138" mass="15845">MTKVIFNSDKLVLILKNQMKAILSIILSTIIFTASFQNSLFMIDYQINRKFYEIHCINKSKPEMDCHGKCQMKKESEKTSNPFSLVKYSFEFNILPSEPAAFSLKPHGSLDFDSSAYSYYAQNISEVFLDIVPNPPQI</sequence>
<dbReference type="STRING" id="713588.SAMN05421789_10474"/>